<evidence type="ECO:0000256" key="4">
    <source>
        <dbReference type="SAM" id="SignalP"/>
    </source>
</evidence>
<evidence type="ECO:0000313" key="7">
    <source>
        <dbReference type="Proteomes" id="UP000807469"/>
    </source>
</evidence>
<dbReference type="GO" id="GO:0042597">
    <property type="term" value="C:periplasmic space"/>
    <property type="evidence" value="ECO:0007669"/>
    <property type="project" value="InterPro"/>
</dbReference>
<dbReference type="AlphaFoldDB" id="A0A9P6CU44"/>
<organism evidence="6 7">
    <name type="scientific">Pholiota conissans</name>
    <dbReference type="NCBI Taxonomy" id="109636"/>
    <lineage>
        <taxon>Eukaryota</taxon>
        <taxon>Fungi</taxon>
        <taxon>Dikarya</taxon>
        <taxon>Basidiomycota</taxon>
        <taxon>Agaricomycotina</taxon>
        <taxon>Agaricomycetes</taxon>
        <taxon>Agaricomycetidae</taxon>
        <taxon>Agaricales</taxon>
        <taxon>Agaricineae</taxon>
        <taxon>Strophariaceae</taxon>
        <taxon>Pholiota</taxon>
    </lineage>
</organism>
<evidence type="ECO:0000256" key="2">
    <source>
        <dbReference type="ARBA" id="ARBA00023239"/>
    </source>
</evidence>
<keyword evidence="2 6" id="KW-0456">Lyase</keyword>
<dbReference type="Gene3D" id="1.50.10.100">
    <property type="entry name" value="Chondroitin AC/alginate lyase"/>
    <property type="match status" value="1"/>
</dbReference>
<accession>A0A9P6CU44</accession>
<protein>
    <submittedName>
        <fullName evidence="6">Chondroitin AC/alginate lyase</fullName>
    </submittedName>
</protein>
<feature type="region of interest" description="Disordered" evidence="3">
    <location>
        <begin position="112"/>
        <end position="131"/>
    </location>
</feature>
<dbReference type="InterPro" id="IPR008397">
    <property type="entry name" value="Alginate_lyase_dom"/>
</dbReference>
<reference evidence="6" key="1">
    <citation type="submission" date="2020-11" db="EMBL/GenBank/DDBJ databases">
        <authorList>
            <consortium name="DOE Joint Genome Institute"/>
            <person name="Ahrendt S."/>
            <person name="Riley R."/>
            <person name="Andreopoulos W."/>
            <person name="Labutti K."/>
            <person name="Pangilinan J."/>
            <person name="Ruiz-Duenas F.J."/>
            <person name="Barrasa J.M."/>
            <person name="Sanchez-Garcia M."/>
            <person name="Camarero S."/>
            <person name="Miyauchi S."/>
            <person name="Serrano A."/>
            <person name="Linde D."/>
            <person name="Babiker R."/>
            <person name="Drula E."/>
            <person name="Ayuso-Fernandez I."/>
            <person name="Pacheco R."/>
            <person name="Padilla G."/>
            <person name="Ferreira P."/>
            <person name="Barriuso J."/>
            <person name="Kellner H."/>
            <person name="Castanera R."/>
            <person name="Alfaro M."/>
            <person name="Ramirez L."/>
            <person name="Pisabarro A.G."/>
            <person name="Kuo A."/>
            <person name="Tritt A."/>
            <person name="Lipzen A."/>
            <person name="He G."/>
            <person name="Yan M."/>
            <person name="Ng V."/>
            <person name="Cullen D."/>
            <person name="Martin F."/>
            <person name="Rosso M.-N."/>
            <person name="Henrissat B."/>
            <person name="Hibbett D."/>
            <person name="Martinez A.T."/>
            <person name="Grigoriev I.V."/>
        </authorList>
    </citation>
    <scope>NUCLEOTIDE SEQUENCE</scope>
    <source>
        <strain evidence="6">CIRM-BRFM 674</strain>
    </source>
</reference>
<evidence type="ECO:0000256" key="1">
    <source>
        <dbReference type="ARBA" id="ARBA00022729"/>
    </source>
</evidence>
<dbReference type="InterPro" id="IPR008929">
    <property type="entry name" value="Chondroitin_lyas"/>
</dbReference>
<keyword evidence="1 4" id="KW-0732">Signal</keyword>
<dbReference type="Proteomes" id="UP000807469">
    <property type="component" value="Unassembled WGS sequence"/>
</dbReference>
<keyword evidence="7" id="KW-1185">Reference proteome</keyword>
<dbReference type="EMBL" id="MU155201">
    <property type="protein sequence ID" value="KAF9480081.1"/>
    <property type="molecule type" value="Genomic_DNA"/>
</dbReference>
<feature type="compositionally biased region" description="Low complexity" evidence="3">
    <location>
        <begin position="226"/>
        <end position="238"/>
    </location>
</feature>
<evidence type="ECO:0000256" key="3">
    <source>
        <dbReference type="SAM" id="MobiDB-lite"/>
    </source>
</evidence>
<dbReference type="SUPFAM" id="SSF48230">
    <property type="entry name" value="Chondroitin AC/alginate lyase"/>
    <property type="match status" value="1"/>
</dbReference>
<name>A0A9P6CU44_9AGAR</name>
<dbReference type="Pfam" id="PF05426">
    <property type="entry name" value="Alginate_lyase"/>
    <property type="match status" value="1"/>
</dbReference>
<gene>
    <name evidence="6" type="ORF">BDN70DRAFT_878129</name>
</gene>
<feature type="chain" id="PRO_5040430658" evidence="4">
    <location>
        <begin position="24"/>
        <end position="630"/>
    </location>
</feature>
<comment type="caution">
    <text evidence="6">The sequence shown here is derived from an EMBL/GenBank/DDBJ whole genome shotgun (WGS) entry which is preliminary data.</text>
</comment>
<dbReference type="OrthoDB" id="63533at2759"/>
<sequence>MLPFQRLALQIHSFAALIALVLADPNDWVNVDYVISQAKVEGRSPTADARAAIIRNAQSSAGKGPWTVTSVKDILPPSKDPHDYLSWAPYHWPNCNWCSKAGRTHLAHTSLGSGHNDSAPSTSASSVLNPDDAYENEAVLNLSHRRPRRRSHSHTQALLPLMDIGIEQGQNVIPTSVPDLPVQNTATASSLSATAIPSILPVKFSALSPPAPTSTSQSRGHGPAQAAAKTTAKTSKTSCVPSPTISLAPSATWTTCPYVARDGQVNPDVRTLNGPDAINDVAQAVLYSAVAFALTRTSIYSVNVAKWIKGFFLDSATKMNPNMNFGQIVRGPGLDGVSGTFTGILDLRGLVKIANAVAIIKAANSPDWTPGQDQQMRSWSLDYSDWLMTSPIGMKTATRPNNHATFYVSQVVATKILSGDRPGAATALQDFFAGIFLDQVAKSGEQPFEAVRTRPFHYRSFNLEALITNAKLGDQLGLNLWAAKSKYGATIQTALDFAMALDPRDEDVSQIFPHVAAVAAAYGDPAGKYAAFLKKREPTYQSKSYWFYDQSSALPNAPAKNTRRVIWQREDFSQINGSDPIANVPFECPAVFRDEASVEIDNGVYVTCEELEPYFTEGKVEITLSATLFA</sequence>
<feature type="signal peptide" evidence="4">
    <location>
        <begin position="1"/>
        <end position="23"/>
    </location>
</feature>
<feature type="region of interest" description="Disordered" evidence="3">
    <location>
        <begin position="208"/>
        <end position="241"/>
    </location>
</feature>
<evidence type="ECO:0000313" key="6">
    <source>
        <dbReference type="EMBL" id="KAF9480081.1"/>
    </source>
</evidence>
<feature type="compositionally biased region" description="Low complexity" evidence="3">
    <location>
        <begin position="208"/>
        <end position="218"/>
    </location>
</feature>
<feature type="domain" description="Alginate lyase" evidence="5">
    <location>
        <begin position="235"/>
        <end position="500"/>
    </location>
</feature>
<feature type="compositionally biased region" description="Polar residues" evidence="3">
    <location>
        <begin position="112"/>
        <end position="128"/>
    </location>
</feature>
<dbReference type="GO" id="GO:0016829">
    <property type="term" value="F:lyase activity"/>
    <property type="evidence" value="ECO:0007669"/>
    <property type="project" value="UniProtKB-KW"/>
</dbReference>
<proteinExistence type="predicted"/>
<evidence type="ECO:0000259" key="5">
    <source>
        <dbReference type="Pfam" id="PF05426"/>
    </source>
</evidence>